<keyword evidence="3" id="KW-1185">Reference proteome</keyword>
<comment type="caution">
    <text evidence="2">The sequence shown here is derived from an EMBL/GenBank/DDBJ whole genome shotgun (WGS) entry which is preliminary data.</text>
</comment>
<evidence type="ECO:0000313" key="3">
    <source>
        <dbReference type="Proteomes" id="UP000214646"/>
    </source>
</evidence>
<reference evidence="3" key="1">
    <citation type="submission" date="2017-06" db="EMBL/GenBank/DDBJ databases">
        <title>Genome analysis of Fimbriiglobus ruber SP5, the first member of the order Planctomycetales with confirmed chitinolytic capability.</title>
        <authorList>
            <person name="Ravin N.V."/>
            <person name="Rakitin A.L."/>
            <person name="Ivanova A.A."/>
            <person name="Beletsky A.V."/>
            <person name="Kulichevskaya I.S."/>
            <person name="Mardanov A.V."/>
            <person name="Dedysh S.N."/>
        </authorList>
    </citation>
    <scope>NUCLEOTIDE SEQUENCE [LARGE SCALE GENOMIC DNA]</scope>
    <source>
        <strain evidence="3">SP5</strain>
    </source>
</reference>
<dbReference type="RefSeq" id="WP_161967705.1">
    <property type="nucleotide sequence ID" value="NZ_NIDE01000011.1"/>
</dbReference>
<dbReference type="AlphaFoldDB" id="A0A225DNP4"/>
<feature type="region of interest" description="Disordered" evidence="1">
    <location>
        <begin position="26"/>
        <end position="53"/>
    </location>
</feature>
<accession>A0A225DNP4</accession>
<organism evidence="2 3">
    <name type="scientific">Fimbriiglobus ruber</name>
    <dbReference type="NCBI Taxonomy" id="1908690"/>
    <lineage>
        <taxon>Bacteria</taxon>
        <taxon>Pseudomonadati</taxon>
        <taxon>Planctomycetota</taxon>
        <taxon>Planctomycetia</taxon>
        <taxon>Gemmatales</taxon>
        <taxon>Gemmataceae</taxon>
        <taxon>Fimbriiglobus</taxon>
    </lineage>
</organism>
<proteinExistence type="predicted"/>
<evidence type="ECO:0000313" key="2">
    <source>
        <dbReference type="EMBL" id="OWK39096.1"/>
    </source>
</evidence>
<dbReference type="EMBL" id="NIDE01000011">
    <property type="protein sequence ID" value="OWK39096.1"/>
    <property type="molecule type" value="Genomic_DNA"/>
</dbReference>
<name>A0A225DNP4_9BACT</name>
<sequence length="53" mass="5627">MTDPNGNVKYTVYDAPDLEVRVYPGFDASTGTTTGPIQVRSPGTIGAEGTPRR</sequence>
<evidence type="ECO:0000256" key="1">
    <source>
        <dbReference type="SAM" id="MobiDB-lite"/>
    </source>
</evidence>
<protein>
    <submittedName>
        <fullName evidence="2">Rhs family protein</fullName>
    </submittedName>
</protein>
<dbReference type="Proteomes" id="UP000214646">
    <property type="component" value="Unassembled WGS sequence"/>
</dbReference>
<gene>
    <name evidence="2" type="ORF">FRUB_06178</name>
</gene>